<organism evidence="2 3">
    <name type="scientific">Apiospora kogelbergensis</name>
    <dbReference type="NCBI Taxonomy" id="1337665"/>
    <lineage>
        <taxon>Eukaryota</taxon>
        <taxon>Fungi</taxon>
        <taxon>Dikarya</taxon>
        <taxon>Ascomycota</taxon>
        <taxon>Pezizomycotina</taxon>
        <taxon>Sordariomycetes</taxon>
        <taxon>Xylariomycetidae</taxon>
        <taxon>Amphisphaeriales</taxon>
        <taxon>Apiosporaceae</taxon>
        <taxon>Apiospora</taxon>
    </lineage>
</organism>
<name>A0AAW0R864_9PEZI</name>
<evidence type="ECO:0000256" key="1">
    <source>
        <dbReference type="SAM" id="SignalP"/>
    </source>
</evidence>
<feature type="chain" id="PRO_5043642863" evidence="1">
    <location>
        <begin position="23"/>
        <end position="187"/>
    </location>
</feature>
<keyword evidence="1" id="KW-0732">Signal</keyword>
<protein>
    <submittedName>
        <fullName evidence="2">Uncharacterized protein</fullName>
    </submittedName>
</protein>
<dbReference type="AlphaFoldDB" id="A0AAW0R864"/>
<sequence length="187" mass="21239">MKWWWTASQTTCAWSMLVKTLGLSHSLTAIFLAAPDVRQALQAYDEHYLQPLLATRAAARAMQLVPKPSSQELVAKVLPVGRSAYHEPEVRALWEDYFDEAARRTQERSHYRGSNHYLHASIASWRMLKWLQTEEAAELGLVDFCAELMPYNWGAAVSVVEVLLKYLYDFAGELQVSTTSTEEESGK</sequence>
<dbReference type="Proteomes" id="UP001392437">
    <property type="component" value="Unassembled WGS sequence"/>
</dbReference>
<gene>
    <name evidence="2" type="ORF">PG999_002374</name>
</gene>
<accession>A0AAW0R864</accession>
<comment type="caution">
    <text evidence="2">The sequence shown here is derived from an EMBL/GenBank/DDBJ whole genome shotgun (WGS) entry which is preliminary data.</text>
</comment>
<reference evidence="2 3" key="1">
    <citation type="submission" date="2023-01" db="EMBL/GenBank/DDBJ databases">
        <title>Analysis of 21 Apiospora genomes using comparative genomics revels a genus with tremendous synthesis potential of carbohydrate active enzymes and secondary metabolites.</title>
        <authorList>
            <person name="Sorensen T."/>
        </authorList>
    </citation>
    <scope>NUCLEOTIDE SEQUENCE [LARGE SCALE GENOMIC DNA]</scope>
    <source>
        <strain evidence="2 3">CBS 117206</strain>
    </source>
</reference>
<evidence type="ECO:0000313" key="3">
    <source>
        <dbReference type="Proteomes" id="UP001392437"/>
    </source>
</evidence>
<evidence type="ECO:0000313" key="2">
    <source>
        <dbReference type="EMBL" id="KAK8129994.1"/>
    </source>
</evidence>
<dbReference type="EMBL" id="JAQQWP010000002">
    <property type="protein sequence ID" value="KAK8129994.1"/>
    <property type="molecule type" value="Genomic_DNA"/>
</dbReference>
<proteinExistence type="predicted"/>
<keyword evidence="3" id="KW-1185">Reference proteome</keyword>
<feature type="signal peptide" evidence="1">
    <location>
        <begin position="1"/>
        <end position="22"/>
    </location>
</feature>